<dbReference type="AlphaFoldDB" id="A0A0A9FY96"/>
<organism evidence="1">
    <name type="scientific">Arundo donax</name>
    <name type="common">Giant reed</name>
    <name type="synonym">Donax arundinaceus</name>
    <dbReference type="NCBI Taxonomy" id="35708"/>
    <lineage>
        <taxon>Eukaryota</taxon>
        <taxon>Viridiplantae</taxon>
        <taxon>Streptophyta</taxon>
        <taxon>Embryophyta</taxon>
        <taxon>Tracheophyta</taxon>
        <taxon>Spermatophyta</taxon>
        <taxon>Magnoliopsida</taxon>
        <taxon>Liliopsida</taxon>
        <taxon>Poales</taxon>
        <taxon>Poaceae</taxon>
        <taxon>PACMAD clade</taxon>
        <taxon>Arundinoideae</taxon>
        <taxon>Arundineae</taxon>
        <taxon>Arundo</taxon>
    </lineage>
</organism>
<sequence>MLVTACWDWFISDECVIPYVAVFGVGSIMPNKLQICCDCFSCCCCTALCRPQATDNL</sequence>
<reference evidence="1" key="1">
    <citation type="submission" date="2014-09" db="EMBL/GenBank/DDBJ databases">
        <authorList>
            <person name="Magalhaes I.L.F."/>
            <person name="Oliveira U."/>
            <person name="Santos F.R."/>
            <person name="Vidigal T.H.D.A."/>
            <person name="Brescovit A.D."/>
            <person name="Santos A.J."/>
        </authorList>
    </citation>
    <scope>NUCLEOTIDE SEQUENCE</scope>
    <source>
        <tissue evidence="1">Shoot tissue taken approximately 20 cm above the soil surface</tissue>
    </source>
</reference>
<dbReference type="EMBL" id="GBRH01180664">
    <property type="protein sequence ID" value="JAE17232.1"/>
    <property type="molecule type" value="Transcribed_RNA"/>
</dbReference>
<accession>A0A0A9FY96</accession>
<name>A0A0A9FY96_ARUDO</name>
<reference evidence="1" key="2">
    <citation type="journal article" date="2015" name="Data Brief">
        <title>Shoot transcriptome of the giant reed, Arundo donax.</title>
        <authorList>
            <person name="Barrero R.A."/>
            <person name="Guerrero F.D."/>
            <person name="Moolhuijzen P."/>
            <person name="Goolsby J.A."/>
            <person name="Tidwell J."/>
            <person name="Bellgard S.E."/>
            <person name="Bellgard M.I."/>
        </authorList>
    </citation>
    <scope>NUCLEOTIDE SEQUENCE</scope>
    <source>
        <tissue evidence="1">Shoot tissue taken approximately 20 cm above the soil surface</tissue>
    </source>
</reference>
<protein>
    <submittedName>
        <fullName evidence="1">Uncharacterized protein</fullName>
    </submittedName>
</protein>
<evidence type="ECO:0000313" key="1">
    <source>
        <dbReference type="EMBL" id="JAE17232.1"/>
    </source>
</evidence>
<proteinExistence type="predicted"/>